<evidence type="ECO:0000313" key="3">
    <source>
        <dbReference type="Proteomes" id="UP000054226"/>
    </source>
</evidence>
<dbReference type="InterPro" id="IPR050765">
    <property type="entry name" value="Riboflavin_Biosynth_HTPR"/>
</dbReference>
<dbReference type="InterPro" id="IPR024072">
    <property type="entry name" value="DHFR-like_dom_sf"/>
</dbReference>
<dbReference type="InterPro" id="IPR002734">
    <property type="entry name" value="RibDG_C"/>
</dbReference>
<dbReference type="PANTHER" id="PTHR38011:SF11">
    <property type="entry name" value="2,5-DIAMINO-6-RIBOSYLAMINO-4(3H)-PYRIMIDINONE 5'-PHOSPHATE REDUCTASE"/>
    <property type="match status" value="1"/>
</dbReference>
<name>M2YS13_9PSEU</name>
<dbReference type="GO" id="GO:0008703">
    <property type="term" value="F:5-amino-6-(5-phosphoribosylamino)uracil reductase activity"/>
    <property type="evidence" value="ECO:0007669"/>
    <property type="project" value="InterPro"/>
</dbReference>
<sequence length="201" mass="21679">MGGSAGGLNTGFRVTKEYVMREIAAGLFMSLDGVAERPDRWMGRYWSDEMTEGINESLAASDAVLMGKDTYLAFEQLWKPQGDSNPMAAFLNGTHKYVVSSTLDEATLTWPGTSLITGDIAGEITRLKEGPGKTIRVPGSPKLVQWLLAEGLLDELALNIMPLVAGEGTKLFEDIGKEIPLTLTRANPLKTGVIGAVYTRA</sequence>
<dbReference type="PATRIC" id="fig|1284240.4.peg.455"/>
<dbReference type="Proteomes" id="UP000054226">
    <property type="component" value="Unassembled WGS sequence"/>
</dbReference>
<dbReference type="Pfam" id="PF01872">
    <property type="entry name" value="RibD_C"/>
    <property type="match status" value="1"/>
</dbReference>
<accession>M2YS13</accession>
<protein>
    <submittedName>
        <fullName evidence="2">Deaminase-reductase domain-containing protein</fullName>
    </submittedName>
</protein>
<proteinExistence type="predicted"/>
<dbReference type="SUPFAM" id="SSF53597">
    <property type="entry name" value="Dihydrofolate reductase-like"/>
    <property type="match status" value="1"/>
</dbReference>
<dbReference type="PANTHER" id="PTHR38011">
    <property type="entry name" value="DIHYDROFOLATE REDUCTASE FAMILY PROTEIN (AFU_ORTHOLOGUE AFUA_8G06820)"/>
    <property type="match status" value="1"/>
</dbReference>
<dbReference type="EMBL" id="AOHO01000019">
    <property type="protein sequence ID" value="EME64725.1"/>
    <property type="molecule type" value="Genomic_DNA"/>
</dbReference>
<dbReference type="AlphaFoldDB" id="M2YS13"/>
<gene>
    <name evidence="2" type="ORF">H074_02277</name>
</gene>
<dbReference type="GO" id="GO:0009231">
    <property type="term" value="P:riboflavin biosynthetic process"/>
    <property type="evidence" value="ECO:0007669"/>
    <property type="project" value="InterPro"/>
</dbReference>
<feature type="domain" description="Bacterial bifunctional deaminase-reductase C-terminal" evidence="1">
    <location>
        <begin position="25"/>
        <end position="193"/>
    </location>
</feature>
<reference evidence="2 3" key="1">
    <citation type="journal article" date="2013" name="Genome Announc.">
        <title>Draft Genome Sequence of Amycolatopsis decaplanina Strain DSM 44594T.</title>
        <authorList>
            <person name="Kaur N."/>
            <person name="Kumar S."/>
            <person name="Bala M."/>
            <person name="Raghava G.P."/>
            <person name="Mayilraj S."/>
        </authorList>
    </citation>
    <scope>NUCLEOTIDE SEQUENCE [LARGE SCALE GENOMIC DNA]</scope>
    <source>
        <strain evidence="2 3">DSM 44594</strain>
    </source>
</reference>
<dbReference type="Gene3D" id="3.40.430.10">
    <property type="entry name" value="Dihydrofolate Reductase, subunit A"/>
    <property type="match status" value="1"/>
</dbReference>
<evidence type="ECO:0000259" key="1">
    <source>
        <dbReference type="Pfam" id="PF01872"/>
    </source>
</evidence>
<keyword evidence="3" id="KW-1185">Reference proteome</keyword>
<evidence type="ECO:0000313" key="2">
    <source>
        <dbReference type="EMBL" id="EME64725.1"/>
    </source>
</evidence>
<organism evidence="2 3">
    <name type="scientific">Amycolatopsis decaplanina DSM 44594</name>
    <dbReference type="NCBI Taxonomy" id="1284240"/>
    <lineage>
        <taxon>Bacteria</taxon>
        <taxon>Bacillati</taxon>
        <taxon>Actinomycetota</taxon>
        <taxon>Actinomycetes</taxon>
        <taxon>Pseudonocardiales</taxon>
        <taxon>Pseudonocardiaceae</taxon>
        <taxon>Amycolatopsis</taxon>
    </lineage>
</organism>
<comment type="caution">
    <text evidence="2">The sequence shown here is derived from an EMBL/GenBank/DDBJ whole genome shotgun (WGS) entry which is preliminary data.</text>
</comment>